<dbReference type="GO" id="GO:0008270">
    <property type="term" value="F:zinc ion binding"/>
    <property type="evidence" value="ECO:0007669"/>
    <property type="project" value="InterPro"/>
</dbReference>
<keyword evidence="2" id="KW-0539">Nucleus</keyword>
<dbReference type="Gene3D" id="4.10.240.10">
    <property type="entry name" value="Zn(2)-C6 fungal-type DNA-binding domain"/>
    <property type="match status" value="1"/>
</dbReference>
<keyword evidence="1" id="KW-0479">Metal-binding</keyword>
<dbReference type="PANTHER" id="PTHR31668:SF30">
    <property type="entry name" value="ZN(II)2CYS6 TRANSCRIPTION FACTOR (EUROFUNG)"/>
    <property type="match status" value="1"/>
</dbReference>
<organism evidence="5 6">
    <name type="scientific">Vanrija pseudolonga</name>
    <dbReference type="NCBI Taxonomy" id="143232"/>
    <lineage>
        <taxon>Eukaryota</taxon>
        <taxon>Fungi</taxon>
        <taxon>Dikarya</taxon>
        <taxon>Basidiomycota</taxon>
        <taxon>Agaricomycotina</taxon>
        <taxon>Tremellomycetes</taxon>
        <taxon>Trichosporonales</taxon>
        <taxon>Trichosporonaceae</taxon>
        <taxon>Vanrija</taxon>
    </lineage>
</organism>
<dbReference type="GO" id="GO:0000981">
    <property type="term" value="F:DNA-binding transcription factor activity, RNA polymerase II-specific"/>
    <property type="evidence" value="ECO:0007669"/>
    <property type="project" value="InterPro"/>
</dbReference>
<evidence type="ECO:0000259" key="4">
    <source>
        <dbReference type="PROSITE" id="PS50048"/>
    </source>
</evidence>
<proteinExistence type="predicted"/>
<sequence>MDPRPRSRQASVSRTARPPKQSCDQCQARRKKCDRGLPCSLCTRSELRCTYANKLKKRGPKGKVVERLKRQQEEEEGGVGVEATDTALVPHTHSSLGILAALQAFSLPVPLTDTPSTSSASSSFAASSASSSSLQLDMVSPLTLPPATVWSFSAVLTQEDVYTLVATYFAHIHPCYPFMDKAWFLARIRSGEPFNDPTGVFGIMLLALCALTMAFISDVICSDKSEGFRARRDKVVAEVIARHYVRPLGKNSKLEQVITTYCLALFFSILYGEEAGHFRIAEAAQLARSMGLHRKSTYVNMGGEERTRTIAIYCFILVRNVVCELRLGHSEVVYWGQAPLLPSIADLVESPETVSIGDPRTDELWHLAVLTNIYHIVTPDFCRCARDECVASDCHLSPSDIVRYAHKLEGATAAICPKTFAEIRPALSLFDEARWIEILVAHQWVAAHICHMAARHGIDVTKLDGGKYLRWPLEILDNAAQVVATATVRALHIQGTGLAHRLSYINSCGSAYLETTRVDPPDLEQALANLQRISDAVVAWDPRCWTRCVL</sequence>
<gene>
    <name evidence="5" type="primary">MAL63_1</name>
    <name evidence="5" type="ORF">LOC62_07G009752</name>
</gene>
<evidence type="ECO:0000256" key="2">
    <source>
        <dbReference type="ARBA" id="ARBA00023242"/>
    </source>
</evidence>
<evidence type="ECO:0000313" key="6">
    <source>
        <dbReference type="Proteomes" id="UP000827549"/>
    </source>
</evidence>
<dbReference type="Proteomes" id="UP000827549">
    <property type="component" value="Chromosome 7"/>
</dbReference>
<dbReference type="Pfam" id="PF04082">
    <property type="entry name" value="Fungal_trans"/>
    <property type="match status" value="1"/>
</dbReference>
<dbReference type="CDD" id="cd00067">
    <property type="entry name" value="GAL4"/>
    <property type="match status" value="1"/>
</dbReference>
<protein>
    <submittedName>
        <fullName evidence="5">Maltose fermentation regulatory protein MAL63</fullName>
    </submittedName>
</protein>
<dbReference type="GeneID" id="87812913"/>
<feature type="region of interest" description="Disordered" evidence="3">
    <location>
        <begin position="1"/>
        <end position="27"/>
    </location>
</feature>
<dbReference type="PROSITE" id="PS50048">
    <property type="entry name" value="ZN2_CY6_FUNGAL_2"/>
    <property type="match status" value="1"/>
</dbReference>
<dbReference type="Pfam" id="PF00172">
    <property type="entry name" value="Zn_clus"/>
    <property type="match status" value="1"/>
</dbReference>
<evidence type="ECO:0000313" key="5">
    <source>
        <dbReference type="EMBL" id="WOO86270.1"/>
    </source>
</evidence>
<dbReference type="AlphaFoldDB" id="A0AAF0YG48"/>
<dbReference type="GO" id="GO:0006351">
    <property type="term" value="P:DNA-templated transcription"/>
    <property type="evidence" value="ECO:0007669"/>
    <property type="project" value="InterPro"/>
</dbReference>
<dbReference type="InterPro" id="IPR036864">
    <property type="entry name" value="Zn2-C6_fun-type_DNA-bd_sf"/>
</dbReference>
<evidence type="ECO:0000256" key="3">
    <source>
        <dbReference type="SAM" id="MobiDB-lite"/>
    </source>
</evidence>
<dbReference type="PANTHER" id="PTHR31668">
    <property type="entry name" value="GLUCOSE TRANSPORT TRANSCRIPTION REGULATOR RGT1-RELATED-RELATED"/>
    <property type="match status" value="1"/>
</dbReference>
<accession>A0AAF0YG48</accession>
<dbReference type="InterPro" id="IPR007219">
    <property type="entry name" value="XnlR_reg_dom"/>
</dbReference>
<dbReference type="RefSeq" id="XP_062632296.1">
    <property type="nucleotide sequence ID" value="XM_062776312.1"/>
</dbReference>
<keyword evidence="6" id="KW-1185">Reference proteome</keyword>
<dbReference type="InterPro" id="IPR050797">
    <property type="entry name" value="Carb_Metab_Trans_Reg"/>
</dbReference>
<dbReference type="CDD" id="cd12148">
    <property type="entry name" value="fungal_TF_MHR"/>
    <property type="match status" value="1"/>
</dbReference>
<dbReference type="SMART" id="SM00066">
    <property type="entry name" value="GAL4"/>
    <property type="match status" value="1"/>
</dbReference>
<feature type="domain" description="Zn(2)-C6 fungal-type" evidence="4">
    <location>
        <begin position="22"/>
        <end position="51"/>
    </location>
</feature>
<dbReference type="GO" id="GO:0003677">
    <property type="term" value="F:DNA binding"/>
    <property type="evidence" value="ECO:0007669"/>
    <property type="project" value="InterPro"/>
</dbReference>
<reference evidence="5" key="1">
    <citation type="submission" date="2023-10" db="EMBL/GenBank/DDBJ databases">
        <authorList>
            <person name="Noh H."/>
        </authorList>
    </citation>
    <scope>NUCLEOTIDE SEQUENCE</scope>
    <source>
        <strain evidence="5">DUCC4014</strain>
    </source>
</reference>
<dbReference type="EMBL" id="CP086720">
    <property type="protein sequence ID" value="WOO86270.1"/>
    <property type="molecule type" value="Genomic_DNA"/>
</dbReference>
<name>A0AAF0YG48_9TREE</name>
<evidence type="ECO:0000256" key="1">
    <source>
        <dbReference type="ARBA" id="ARBA00022723"/>
    </source>
</evidence>
<dbReference type="SUPFAM" id="SSF57701">
    <property type="entry name" value="Zn2/Cys6 DNA-binding domain"/>
    <property type="match status" value="1"/>
</dbReference>
<dbReference type="InterPro" id="IPR001138">
    <property type="entry name" value="Zn2Cys6_DnaBD"/>
</dbReference>